<proteinExistence type="predicted"/>
<reference evidence="3" key="1">
    <citation type="journal article" date="2019" name="Int. J. Syst. Evol. Microbiol.">
        <title>The Global Catalogue of Microorganisms (GCM) 10K type strain sequencing project: providing services to taxonomists for standard genome sequencing and annotation.</title>
        <authorList>
            <consortium name="The Broad Institute Genomics Platform"/>
            <consortium name="The Broad Institute Genome Sequencing Center for Infectious Disease"/>
            <person name="Wu L."/>
            <person name="Ma J."/>
        </authorList>
    </citation>
    <scope>NUCLEOTIDE SEQUENCE [LARGE SCALE GENOMIC DNA]</scope>
    <source>
        <strain evidence="3">KCTC 42281</strain>
    </source>
</reference>
<evidence type="ECO:0000313" key="2">
    <source>
        <dbReference type="EMBL" id="MFC3706039.1"/>
    </source>
</evidence>
<evidence type="ECO:0000256" key="1">
    <source>
        <dbReference type="SAM" id="SignalP"/>
    </source>
</evidence>
<dbReference type="EMBL" id="JBHRYD010000014">
    <property type="protein sequence ID" value="MFC3706039.1"/>
    <property type="molecule type" value="Genomic_DNA"/>
</dbReference>
<gene>
    <name evidence="2" type="ORF">ACFOOL_14900</name>
</gene>
<keyword evidence="1" id="KW-0732">Signal</keyword>
<name>A0ABV7X648_9HYPH</name>
<accession>A0ABV7X648</accession>
<feature type="signal peptide" evidence="1">
    <location>
        <begin position="1"/>
        <end position="18"/>
    </location>
</feature>
<feature type="chain" id="PRO_5046595142" evidence="1">
    <location>
        <begin position="19"/>
        <end position="111"/>
    </location>
</feature>
<keyword evidence="3" id="KW-1185">Reference proteome</keyword>
<dbReference type="Proteomes" id="UP001595613">
    <property type="component" value="Unassembled WGS sequence"/>
</dbReference>
<protein>
    <submittedName>
        <fullName evidence="2">Uncharacterized protein</fullName>
    </submittedName>
</protein>
<dbReference type="RefSeq" id="WP_380098072.1">
    <property type="nucleotide sequence ID" value="NZ_JBHRYD010000014.1"/>
</dbReference>
<sequence length="111" mass="12405">MRLVVMAGLVLLASPALGQGRFEADNPWFQDFEATCRQGDEQPPIAEECRIGVLMGWGAYTGYTNGECDWYMFWEAADALSSPTFDVLPWQTAVEAIFQNGVCFGYTIYDD</sequence>
<comment type="caution">
    <text evidence="2">The sequence shown here is derived from an EMBL/GenBank/DDBJ whole genome shotgun (WGS) entry which is preliminary data.</text>
</comment>
<evidence type="ECO:0000313" key="3">
    <source>
        <dbReference type="Proteomes" id="UP001595613"/>
    </source>
</evidence>
<organism evidence="2 3">
    <name type="scientific">Devosia honganensis</name>
    <dbReference type="NCBI Taxonomy" id="1610527"/>
    <lineage>
        <taxon>Bacteria</taxon>
        <taxon>Pseudomonadati</taxon>
        <taxon>Pseudomonadota</taxon>
        <taxon>Alphaproteobacteria</taxon>
        <taxon>Hyphomicrobiales</taxon>
        <taxon>Devosiaceae</taxon>
        <taxon>Devosia</taxon>
    </lineage>
</organism>